<feature type="region of interest" description="Disordered" evidence="1">
    <location>
        <begin position="87"/>
        <end position="114"/>
    </location>
</feature>
<reference evidence="2 3" key="1">
    <citation type="journal article" date="2023" name="Commun. Biol.">
        <title>Genome analysis of Parmales, the sister group of diatoms, reveals the evolutionary specialization of diatoms from phago-mixotrophs to photoautotrophs.</title>
        <authorList>
            <person name="Ban H."/>
            <person name="Sato S."/>
            <person name="Yoshikawa S."/>
            <person name="Yamada K."/>
            <person name="Nakamura Y."/>
            <person name="Ichinomiya M."/>
            <person name="Sato N."/>
            <person name="Blanc-Mathieu R."/>
            <person name="Endo H."/>
            <person name="Kuwata A."/>
            <person name="Ogata H."/>
        </authorList>
    </citation>
    <scope>NUCLEOTIDE SEQUENCE [LARGE SCALE GENOMIC DNA]</scope>
</reference>
<name>A0ABQ6MA53_9STRA</name>
<evidence type="ECO:0000256" key="1">
    <source>
        <dbReference type="SAM" id="MobiDB-lite"/>
    </source>
</evidence>
<protein>
    <submittedName>
        <fullName evidence="2">Uncharacterized protein</fullName>
    </submittedName>
</protein>
<evidence type="ECO:0000313" key="2">
    <source>
        <dbReference type="EMBL" id="GMI22487.1"/>
    </source>
</evidence>
<keyword evidence="3" id="KW-1185">Reference proteome</keyword>
<organism evidence="2 3">
    <name type="scientific">Tetraparma gracilis</name>
    <dbReference type="NCBI Taxonomy" id="2962635"/>
    <lineage>
        <taxon>Eukaryota</taxon>
        <taxon>Sar</taxon>
        <taxon>Stramenopiles</taxon>
        <taxon>Ochrophyta</taxon>
        <taxon>Bolidophyceae</taxon>
        <taxon>Parmales</taxon>
        <taxon>Triparmaceae</taxon>
        <taxon>Tetraparma</taxon>
    </lineage>
</organism>
<comment type="caution">
    <text evidence="2">The sequence shown here is derived from an EMBL/GenBank/DDBJ whole genome shotgun (WGS) entry which is preliminary data.</text>
</comment>
<sequence length="566" mass="60023">MSCFSSINTPPTTIGTPAASVFTPVCGGGVTSETYLSLSEVRKCMQSKTLSLTEAGQDRMDKGMPLRKMDFQAAGKKKSGVVAALSRQFDGENKDPNANLGRAKPKSETPKKSELFTDDYWGVPKKAERTAQSPARAVSPERPVVRAPLAPKMKSPAKLKSPGRRTNKKTKSVRKRMLKRAMLEMGGAEVRKEEDVGVGVGEVREERAAGGLDGLRKRIEGEIAGVREWAEPAAAKLKAEVEMKVAKGRVEVGEMVGRAEVEGRKMAKVARSKVEGMSVAERGVYALFIVALLFSVLTAGGSGKVVVVEEPVSFAAIQEPSREPVAVAVQEPAAVVVEEPVVSTEVAGAEESALPEMQFDVTSAEESALPAMQFDITSATISADSLLSWTVAGPSVTGKSKVDVVVLVDDKVHYKSPHGVPLFPDAGGDSIEMTVDLLPLTNGLHKFQVVVAAADGDFYREASGNFVHEPPLLAAVGITWPIHGEFVDSRGVSVKFGTANMEHMAGGGEGLQVALSVDGERFELNFFEGEISLDGLVAGPHEVAMVVVDGEGQPVGDGDRVAFIVV</sequence>
<dbReference type="Proteomes" id="UP001165060">
    <property type="component" value="Unassembled WGS sequence"/>
</dbReference>
<feature type="compositionally biased region" description="Basic residues" evidence="1">
    <location>
        <begin position="155"/>
        <end position="173"/>
    </location>
</feature>
<feature type="compositionally biased region" description="Basic and acidic residues" evidence="1">
    <location>
        <begin position="105"/>
        <end position="114"/>
    </location>
</feature>
<proteinExistence type="predicted"/>
<dbReference type="EMBL" id="BRYB01003903">
    <property type="protein sequence ID" value="GMI22487.1"/>
    <property type="molecule type" value="Genomic_DNA"/>
</dbReference>
<accession>A0ABQ6MA53</accession>
<evidence type="ECO:0000313" key="3">
    <source>
        <dbReference type="Proteomes" id="UP001165060"/>
    </source>
</evidence>
<feature type="region of interest" description="Disordered" evidence="1">
    <location>
        <begin position="153"/>
        <end position="173"/>
    </location>
</feature>
<gene>
    <name evidence="2" type="ORF">TeGR_g11466</name>
</gene>